<dbReference type="SUPFAM" id="SSF51726">
    <property type="entry name" value="UROD/MetE-like"/>
    <property type="match status" value="1"/>
</dbReference>
<name>A0A9Q9AR61_9PEZI</name>
<dbReference type="InterPro" id="IPR038071">
    <property type="entry name" value="UROD/MetE-like_sf"/>
</dbReference>
<proteinExistence type="predicted"/>
<reference evidence="1" key="1">
    <citation type="submission" date="2022-06" db="EMBL/GenBank/DDBJ databases">
        <title>Complete genome sequences of two strains of the flax pathogen Septoria linicola.</title>
        <authorList>
            <person name="Lapalu N."/>
            <person name="Simon A."/>
            <person name="Demenou B."/>
            <person name="Paumier D."/>
            <person name="Guillot M.-P."/>
            <person name="Gout L."/>
            <person name="Valade R."/>
        </authorList>
    </citation>
    <scope>NUCLEOTIDE SEQUENCE</scope>
    <source>
        <strain evidence="1">SE15195</strain>
    </source>
</reference>
<evidence type="ECO:0000313" key="2">
    <source>
        <dbReference type="Proteomes" id="UP001056384"/>
    </source>
</evidence>
<organism evidence="1 2">
    <name type="scientific">Septoria linicola</name>
    <dbReference type="NCBI Taxonomy" id="215465"/>
    <lineage>
        <taxon>Eukaryota</taxon>
        <taxon>Fungi</taxon>
        <taxon>Dikarya</taxon>
        <taxon>Ascomycota</taxon>
        <taxon>Pezizomycotina</taxon>
        <taxon>Dothideomycetes</taxon>
        <taxon>Dothideomycetidae</taxon>
        <taxon>Mycosphaerellales</taxon>
        <taxon>Mycosphaerellaceae</taxon>
        <taxon>Septoria</taxon>
    </lineage>
</organism>
<protein>
    <submittedName>
        <fullName evidence="1">UROD/MetE-like superfamily protein</fullName>
    </submittedName>
</protein>
<evidence type="ECO:0000313" key="1">
    <source>
        <dbReference type="EMBL" id="USW50562.1"/>
    </source>
</evidence>
<dbReference type="Proteomes" id="UP001056384">
    <property type="component" value="Chromosome 3"/>
</dbReference>
<dbReference type="AlphaFoldDB" id="A0A9Q9AR61"/>
<dbReference type="EMBL" id="CP099420">
    <property type="protein sequence ID" value="USW50562.1"/>
    <property type="molecule type" value="Genomic_DNA"/>
</dbReference>
<accession>A0A9Q9AR61</accession>
<sequence length="367" mass="40968">MARALGCHLVGSVPLPDTEAVFRQCLAALPGRLKRIPDGETGVRHYFTLFQAEVFNAYPAMKTRFEYNAPIQTDTFTPEQVDEGVEAIQKAGLETGYDKAAIDSYAVFSRLRDEGVIPHGVRMQVCVPTVANVLFPFVQKAFQVRIEPICEEALFRAIRNIQDAIPHADLAIQIDIAGDTAFWEALNPDTVKENSGLEWYKPWWEGDVKSYMVDYIVRMISQVDEDVELGLHNCYGDMDHKHWHEPASLAVVVERQKLVTEASPRKINWSHMPVPKSAVERPEVGLDKYLSPLHALRSVLEKNGTELYLGCVHEHEPQLTKQIIEAAERVVPGLQFGVGTECGGGRMTWAAFEDALKTAADVSSPVL</sequence>
<keyword evidence="2" id="KW-1185">Reference proteome</keyword>
<gene>
    <name evidence="1" type="ORF">Slin15195_G038810</name>
</gene>
<dbReference type="Gene3D" id="3.20.20.210">
    <property type="match status" value="1"/>
</dbReference>
<dbReference type="OrthoDB" id="5422863at2759"/>